<feature type="binding site" evidence="2">
    <location>
        <position position="171"/>
    </location>
    <ligand>
        <name>substrate</name>
    </ligand>
</feature>
<feature type="binding site" evidence="3">
    <location>
        <position position="209"/>
    </location>
    <ligand>
        <name>Na(+)</name>
        <dbReference type="ChEBI" id="CHEBI:29101"/>
    </ligand>
</feature>
<evidence type="ECO:0000256" key="3">
    <source>
        <dbReference type="PIRSR" id="PIRSR039026-2"/>
    </source>
</evidence>
<feature type="binding site" evidence="3">
    <location>
        <position position="208"/>
    </location>
    <ligand>
        <name>substrate</name>
    </ligand>
</feature>
<dbReference type="RefSeq" id="WP_261614939.1">
    <property type="nucleotide sequence ID" value="NZ_JALIDZ010000002.1"/>
</dbReference>
<dbReference type="Proteomes" id="UP001320898">
    <property type="component" value="Unassembled WGS sequence"/>
</dbReference>
<keyword evidence="3" id="KW-0479">Metal-binding</keyword>
<feature type="binding site" evidence="3">
    <location>
        <position position="234"/>
    </location>
    <ligand>
        <name>substrate</name>
    </ligand>
</feature>
<dbReference type="Pfam" id="PF03480">
    <property type="entry name" value="DctP"/>
    <property type="match status" value="1"/>
</dbReference>
<dbReference type="AlphaFoldDB" id="A0AAW5QXI0"/>
<accession>A0AAW5QXI0</accession>
<evidence type="ECO:0000256" key="2">
    <source>
        <dbReference type="PIRSR" id="PIRSR039026-1"/>
    </source>
</evidence>
<dbReference type="GO" id="GO:0046872">
    <property type="term" value="F:metal ion binding"/>
    <property type="evidence" value="ECO:0007669"/>
    <property type="project" value="UniProtKB-KW"/>
</dbReference>
<dbReference type="InterPro" id="IPR018389">
    <property type="entry name" value="DctP_fam"/>
</dbReference>
<dbReference type="EMBL" id="JALIDZ010000002">
    <property type="protein sequence ID" value="MCT8971378.1"/>
    <property type="molecule type" value="Genomic_DNA"/>
</dbReference>
<keyword evidence="1 4" id="KW-0732">Signal</keyword>
<evidence type="ECO:0000256" key="1">
    <source>
        <dbReference type="ARBA" id="ARBA00022729"/>
    </source>
</evidence>
<dbReference type="CDD" id="cd13604">
    <property type="entry name" value="PBP2_TRAP_ketoacid_lactate_like"/>
    <property type="match status" value="1"/>
</dbReference>
<dbReference type="InterPro" id="IPR038404">
    <property type="entry name" value="TRAP_DctP_sf"/>
</dbReference>
<dbReference type="GO" id="GO:0055085">
    <property type="term" value="P:transmembrane transport"/>
    <property type="evidence" value="ECO:0007669"/>
    <property type="project" value="InterPro"/>
</dbReference>
<dbReference type="PIRSF" id="PIRSF039026">
    <property type="entry name" value="SiaP"/>
    <property type="match status" value="1"/>
</dbReference>
<evidence type="ECO:0000256" key="4">
    <source>
        <dbReference type="SAM" id="SignalP"/>
    </source>
</evidence>
<sequence>MSKSTKALAITMAICGATALTPAYAKTLEVQSVYPNNMLYQGESSLRFAEQLEAVTGGDLKVKVFSANELVPSFEVFDAVSSGAIEAGWDWTSYWGSKIPVANLIGAMPFGPQGEVFVGWMYQGGGLELLREAYAPYDVVPVPCHLTAPEPGGWFNVEINEPGDLKGLSMRIGGLGAKVVEKLGVTPLLIPGGEVYLALERGRIDAAEFSHPSLDRQLGLPEVGKYYYFPGWHQPGSWNSLLVNKTTWEGLTDAQRAAIETTCQANVLWSLYAINALQGDILVELEKEGVEVREFPETVMAALKTATDETLAEQAEQDELFKRALDSINAYVASVDVWNAKVLPRK</sequence>
<dbReference type="Gene3D" id="3.40.190.170">
    <property type="entry name" value="Bacterial extracellular solute-binding protein, family 7"/>
    <property type="match status" value="1"/>
</dbReference>
<evidence type="ECO:0000313" key="6">
    <source>
        <dbReference type="Proteomes" id="UP001320898"/>
    </source>
</evidence>
<keyword evidence="6" id="KW-1185">Reference proteome</keyword>
<reference evidence="5 6" key="1">
    <citation type="submission" date="2022-04" db="EMBL/GenBank/DDBJ databases">
        <authorList>
            <person name="Ye Y.-Q."/>
            <person name="Du Z.-J."/>
        </authorList>
    </citation>
    <scope>NUCLEOTIDE SEQUENCE [LARGE SCALE GENOMIC DNA]</scope>
    <source>
        <strain evidence="5 6">A6E488</strain>
    </source>
</reference>
<dbReference type="Gene3D" id="3.40.190.10">
    <property type="entry name" value="Periplasmic binding protein-like II"/>
    <property type="match status" value="1"/>
</dbReference>
<name>A0AAW5QXI0_9HYPH</name>
<dbReference type="InterPro" id="IPR026289">
    <property type="entry name" value="SBP_TakP-like"/>
</dbReference>
<protein>
    <submittedName>
        <fullName evidence="5">TRAP transporter substrate-binding protein</fullName>
    </submittedName>
</protein>
<organism evidence="5 6">
    <name type="scientific">Microbaculum marinisediminis</name>
    <dbReference type="NCBI Taxonomy" id="2931392"/>
    <lineage>
        <taxon>Bacteria</taxon>
        <taxon>Pseudomonadati</taxon>
        <taxon>Pseudomonadota</taxon>
        <taxon>Alphaproteobacteria</taxon>
        <taxon>Hyphomicrobiales</taxon>
        <taxon>Tepidamorphaceae</taxon>
        <taxon>Microbaculum</taxon>
    </lineage>
</organism>
<feature type="signal peptide" evidence="4">
    <location>
        <begin position="1"/>
        <end position="25"/>
    </location>
</feature>
<feature type="binding site" evidence="2">
    <location>
        <position position="150"/>
    </location>
    <ligand>
        <name>substrate</name>
    </ligand>
</feature>
<dbReference type="GO" id="GO:0031317">
    <property type="term" value="C:tripartite ATP-independent periplasmic transporter complex"/>
    <property type="evidence" value="ECO:0007669"/>
    <property type="project" value="InterPro"/>
</dbReference>
<gene>
    <name evidence="5" type="ORF">MUB46_05835</name>
</gene>
<feature type="chain" id="PRO_5043453686" evidence="4">
    <location>
        <begin position="26"/>
        <end position="346"/>
    </location>
</feature>
<dbReference type="PANTHER" id="PTHR33376">
    <property type="match status" value="1"/>
</dbReference>
<evidence type="ECO:0000313" key="5">
    <source>
        <dbReference type="EMBL" id="MCT8971378.1"/>
    </source>
</evidence>
<comment type="caution">
    <text evidence="5">The sequence shown here is derived from an EMBL/GenBank/DDBJ whole genome shotgun (WGS) entry which is preliminary data.</text>
</comment>
<dbReference type="PANTHER" id="PTHR33376:SF5">
    <property type="entry name" value="EXTRACYTOPLASMIC SOLUTE RECEPTOR PROTEIN"/>
    <property type="match status" value="1"/>
</dbReference>
<proteinExistence type="predicted"/>